<dbReference type="AlphaFoldDB" id="A0A506Y942"/>
<comment type="caution">
    <text evidence="5">The sequence shown here is derived from an EMBL/GenBank/DDBJ whole genome shotgun (WGS) entry which is preliminary data.</text>
</comment>
<dbReference type="EMBL" id="VHQG01000001">
    <property type="protein sequence ID" value="TPW78010.1"/>
    <property type="molecule type" value="Genomic_DNA"/>
</dbReference>
<dbReference type="Gene3D" id="1.10.10.10">
    <property type="entry name" value="Winged helix-like DNA-binding domain superfamily/Winged helix DNA-binding domain"/>
    <property type="match status" value="1"/>
</dbReference>
<dbReference type="SMART" id="SM00895">
    <property type="entry name" value="FCD"/>
    <property type="match status" value="1"/>
</dbReference>
<dbReference type="InterPro" id="IPR036390">
    <property type="entry name" value="WH_DNA-bd_sf"/>
</dbReference>
<protein>
    <submittedName>
        <fullName evidence="5">FadR family transcriptional regulator</fullName>
    </submittedName>
</protein>
<dbReference type="OrthoDB" id="3575876at2"/>
<feature type="domain" description="HTH gntR-type" evidence="4">
    <location>
        <begin position="12"/>
        <end position="80"/>
    </location>
</feature>
<evidence type="ECO:0000313" key="5">
    <source>
        <dbReference type="EMBL" id="TPW78010.1"/>
    </source>
</evidence>
<reference evidence="5 6" key="1">
    <citation type="submission" date="2019-06" db="EMBL/GenBank/DDBJ databases">
        <authorList>
            <person name="Li F."/>
        </authorList>
    </citation>
    <scope>NUCLEOTIDE SEQUENCE [LARGE SCALE GENOMIC DNA]</scope>
    <source>
        <strain evidence="5 6">10F1D-1</strain>
    </source>
</reference>
<evidence type="ECO:0000313" key="6">
    <source>
        <dbReference type="Proteomes" id="UP000316252"/>
    </source>
</evidence>
<dbReference type="Proteomes" id="UP000316252">
    <property type="component" value="Unassembled WGS sequence"/>
</dbReference>
<evidence type="ECO:0000256" key="2">
    <source>
        <dbReference type="ARBA" id="ARBA00023125"/>
    </source>
</evidence>
<dbReference type="PROSITE" id="PS50949">
    <property type="entry name" value="HTH_GNTR"/>
    <property type="match status" value="1"/>
</dbReference>
<evidence type="ECO:0000256" key="3">
    <source>
        <dbReference type="ARBA" id="ARBA00023163"/>
    </source>
</evidence>
<name>A0A506Y942_9MICO</name>
<proteinExistence type="predicted"/>
<dbReference type="Gene3D" id="1.20.120.530">
    <property type="entry name" value="GntR ligand-binding domain-like"/>
    <property type="match status" value="1"/>
</dbReference>
<sequence length="244" mass="25918">MPPTSRAREPRIPLADQAASALLDRVRSGEWELGQKLPGETTLAPELGVGRSTVREAIRQLAGRGILMTRQGSGVFVAAVEPSDERDAALRRADIAAVIEGRIAIEAESAALAAERRTAADLRGIRSALAGRDATRPEVVRAAARDALPMRSVLEAHVDADIVFHRAIVAAAHNPVLNQLFDAFVPRSRQAMVDLLVLRGPGRFGDDADHDVHAVIAQAVADGAATRAATLVRAHLLALRDALS</sequence>
<evidence type="ECO:0000259" key="4">
    <source>
        <dbReference type="PROSITE" id="PS50949"/>
    </source>
</evidence>
<dbReference type="SUPFAM" id="SSF48008">
    <property type="entry name" value="GntR ligand-binding domain-like"/>
    <property type="match status" value="1"/>
</dbReference>
<dbReference type="PRINTS" id="PR00035">
    <property type="entry name" value="HTHGNTR"/>
</dbReference>
<dbReference type="PANTHER" id="PTHR43537">
    <property type="entry name" value="TRANSCRIPTIONAL REGULATOR, GNTR FAMILY"/>
    <property type="match status" value="1"/>
</dbReference>
<dbReference type="Pfam" id="PF07729">
    <property type="entry name" value="FCD"/>
    <property type="match status" value="1"/>
</dbReference>
<dbReference type="InterPro" id="IPR008920">
    <property type="entry name" value="TF_FadR/GntR_C"/>
</dbReference>
<dbReference type="SMART" id="SM00345">
    <property type="entry name" value="HTH_GNTR"/>
    <property type="match status" value="1"/>
</dbReference>
<dbReference type="SUPFAM" id="SSF46785">
    <property type="entry name" value="Winged helix' DNA-binding domain"/>
    <property type="match status" value="1"/>
</dbReference>
<dbReference type="InterPro" id="IPR011711">
    <property type="entry name" value="GntR_C"/>
</dbReference>
<dbReference type="PANTHER" id="PTHR43537:SF47">
    <property type="entry name" value="REGULATORY PROTEIN GNTR HTH"/>
    <property type="match status" value="1"/>
</dbReference>
<gene>
    <name evidence="5" type="ORF">FJ657_05100</name>
</gene>
<accession>A0A506Y942</accession>
<dbReference type="InterPro" id="IPR000524">
    <property type="entry name" value="Tscrpt_reg_HTH_GntR"/>
</dbReference>
<keyword evidence="2" id="KW-0238">DNA-binding</keyword>
<organism evidence="5 6">
    <name type="scientific">Schumannella soli</name>
    <dbReference type="NCBI Taxonomy" id="2590779"/>
    <lineage>
        <taxon>Bacteria</taxon>
        <taxon>Bacillati</taxon>
        <taxon>Actinomycetota</taxon>
        <taxon>Actinomycetes</taxon>
        <taxon>Micrococcales</taxon>
        <taxon>Microbacteriaceae</taxon>
        <taxon>Schumannella</taxon>
    </lineage>
</organism>
<dbReference type="CDD" id="cd07377">
    <property type="entry name" value="WHTH_GntR"/>
    <property type="match status" value="1"/>
</dbReference>
<dbReference type="GO" id="GO:0003700">
    <property type="term" value="F:DNA-binding transcription factor activity"/>
    <property type="evidence" value="ECO:0007669"/>
    <property type="project" value="InterPro"/>
</dbReference>
<evidence type="ECO:0000256" key="1">
    <source>
        <dbReference type="ARBA" id="ARBA00023015"/>
    </source>
</evidence>
<dbReference type="GO" id="GO:0003677">
    <property type="term" value="F:DNA binding"/>
    <property type="evidence" value="ECO:0007669"/>
    <property type="project" value="UniProtKB-KW"/>
</dbReference>
<dbReference type="RefSeq" id="WP_141162535.1">
    <property type="nucleotide sequence ID" value="NZ_VHQG01000001.1"/>
</dbReference>
<keyword evidence="3" id="KW-0804">Transcription</keyword>
<keyword evidence="6" id="KW-1185">Reference proteome</keyword>
<keyword evidence="1" id="KW-0805">Transcription regulation</keyword>
<dbReference type="Pfam" id="PF00392">
    <property type="entry name" value="GntR"/>
    <property type="match status" value="1"/>
</dbReference>
<dbReference type="InterPro" id="IPR036388">
    <property type="entry name" value="WH-like_DNA-bd_sf"/>
</dbReference>